<feature type="coiled-coil region" evidence="3">
    <location>
        <begin position="1053"/>
        <end position="1080"/>
    </location>
</feature>
<reference evidence="8" key="1">
    <citation type="submission" date="2016-10" db="EMBL/GenBank/DDBJ databases">
        <authorList>
            <person name="Varghese N."/>
            <person name="Submissions S."/>
        </authorList>
    </citation>
    <scope>NUCLEOTIDE SEQUENCE [LARGE SCALE GENOMIC DNA]</scope>
    <source>
        <strain evidence="8">CGMCC 1.6775</strain>
    </source>
</reference>
<feature type="domain" description="Helicase ATP-binding" evidence="5">
    <location>
        <begin position="110"/>
        <end position="308"/>
    </location>
</feature>
<dbReference type="Pfam" id="PF09369">
    <property type="entry name" value="MZB"/>
    <property type="match status" value="1"/>
</dbReference>
<keyword evidence="3" id="KW-0175">Coiled coil</keyword>
<dbReference type="InterPro" id="IPR018973">
    <property type="entry name" value="MZB"/>
</dbReference>
<dbReference type="Pfam" id="PF00271">
    <property type="entry name" value="Helicase_C"/>
    <property type="match status" value="1"/>
</dbReference>
<proteinExistence type="predicted"/>
<name>A0A1I4XHP8_9GAMM</name>
<evidence type="ECO:0000256" key="1">
    <source>
        <dbReference type="ARBA" id="ARBA00022741"/>
    </source>
</evidence>
<keyword evidence="2" id="KW-0067">ATP-binding</keyword>
<dbReference type="GO" id="GO:0003676">
    <property type="term" value="F:nucleic acid binding"/>
    <property type="evidence" value="ECO:0007669"/>
    <property type="project" value="InterPro"/>
</dbReference>
<feature type="region of interest" description="Disordered" evidence="4">
    <location>
        <begin position="518"/>
        <end position="540"/>
    </location>
</feature>
<keyword evidence="1" id="KW-0547">Nucleotide-binding</keyword>
<dbReference type="GO" id="GO:0043138">
    <property type="term" value="F:3'-5' DNA helicase activity"/>
    <property type="evidence" value="ECO:0007669"/>
    <property type="project" value="TreeGrafter"/>
</dbReference>
<dbReference type="EMBL" id="FOUR01000006">
    <property type="protein sequence ID" value="SFN25384.1"/>
    <property type="molecule type" value="Genomic_DNA"/>
</dbReference>
<dbReference type="PROSITE" id="PS51194">
    <property type="entry name" value="HELICASE_CTER"/>
    <property type="match status" value="1"/>
</dbReference>
<evidence type="ECO:0000259" key="6">
    <source>
        <dbReference type="PROSITE" id="PS51194"/>
    </source>
</evidence>
<dbReference type="GO" id="GO:0005524">
    <property type="term" value="F:ATP binding"/>
    <property type="evidence" value="ECO:0007669"/>
    <property type="project" value="UniProtKB-KW"/>
</dbReference>
<evidence type="ECO:0000313" key="7">
    <source>
        <dbReference type="EMBL" id="SFN25384.1"/>
    </source>
</evidence>
<protein>
    <recommendedName>
        <fullName evidence="9">DEAD/DEAH box helicase</fullName>
    </recommendedName>
</protein>
<dbReference type="SMART" id="SM00487">
    <property type="entry name" value="DEXDc"/>
    <property type="match status" value="1"/>
</dbReference>
<dbReference type="PROSITE" id="PS51192">
    <property type="entry name" value="HELICASE_ATP_BIND_1"/>
    <property type="match status" value="1"/>
</dbReference>
<dbReference type="PANTHER" id="PTHR47957:SF3">
    <property type="entry name" value="ATP-DEPENDENT HELICASE HRQ1"/>
    <property type="match status" value="1"/>
</dbReference>
<dbReference type="Proteomes" id="UP000199339">
    <property type="component" value="Unassembled WGS sequence"/>
</dbReference>
<feature type="compositionally biased region" description="Acidic residues" evidence="4">
    <location>
        <begin position="519"/>
        <end position="529"/>
    </location>
</feature>
<keyword evidence="8" id="KW-1185">Reference proteome</keyword>
<dbReference type="InterPro" id="IPR014001">
    <property type="entry name" value="Helicase_ATP-bd"/>
</dbReference>
<dbReference type="SUPFAM" id="SSF52540">
    <property type="entry name" value="P-loop containing nucleoside triphosphate hydrolases"/>
    <property type="match status" value="1"/>
</dbReference>
<dbReference type="Gene3D" id="3.40.50.300">
    <property type="entry name" value="P-loop containing nucleotide triphosphate hydrolases"/>
    <property type="match status" value="2"/>
</dbReference>
<dbReference type="PANTHER" id="PTHR47957">
    <property type="entry name" value="ATP-DEPENDENT HELICASE HRQ1"/>
    <property type="match status" value="1"/>
</dbReference>
<dbReference type="Pfam" id="PF00270">
    <property type="entry name" value="DEAD"/>
    <property type="match status" value="1"/>
</dbReference>
<dbReference type="InterPro" id="IPR027417">
    <property type="entry name" value="P-loop_NTPase"/>
</dbReference>
<accession>A0A1I4XHP8</accession>
<evidence type="ECO:0008006" key="9">
    <source>
        <dbReference type="Google" id="ProtNLM"/>
    </source>
</evidence>
<dbReference type="RefSeq" id="WP_092004247.1">
    <property type="nucleotide sequence ID" value="NZ_FOUR01000006.1"/>
</dbReference>
<dbReference type="GO" id="GO:0006289">
    <property type="term" value="P:nucleotide-excision repair"/>
    <property type="evidence" value="ECO:0007669"/>
    <property type="project" value="TreeGrafter"/>
</dbReference>
<organism evidence="7 8">
    <name type="scientific">Marinobacter pelagius</name>
    <dbReference type="NCBI Taxonomy" id="379482"/>
    <lineage>
        <taxon>Bacteria</taxon>
        <taxon>Pseudomonadati</taxon>
        <taxon>Pseudomonadota</taxon>
        <taxon>Gammaproteobacteria</taxon>
        <taxon>Pseudomonadales</taxon>
        <taxon>Marinobacteraceae</taxon>
        <taxon>Marinobacter</taxon>
    </lineage>
</organism>
<evidence type="ECO:0000256" key="3">
    <source>
        <dbReference type="SAM" id="Coils"/>
    </source>
</evidence>
<evidence type="ECO:0000256" key="2">
    <source>
        <dbReference type="ARBA" id="ARBA00022840"/>
    </source>
</evidence>
<dbReference type="OrthoDB" id="9815222at2"/>
<evidence type="ECO:0000256" key="4">
    <source>
        <dbReference type="SAM" id="MobiDB-lite"/>
    </source>
</evidence>
<evidence type="ECO:0000259" key="5">
    <source>
        <dbReference type="PROSITE" id="PS51192"/>
    </source>
</evidence>
<dbReference type="GO" id="GO:0036297">
    <property type="term" value="P:interstrand cross-link repair"/>
    <property type="evidence" value="ECO:0007669"/>
    <property type="project" value="TreeGrafter"/>
</dbReference>
<sequence>MSGYFKDLINQSLERTRESTLSILGLGDSGLRAHLAKQMSNQLGEEGCFLAPPVFEHTFGWEPGNITFKALEGDLLSSEVISALADAPNENYRFDPNIKPYTHQLTAWRTLLAEKPKSAVITTGTGSGKTECFMIPILQDLVSEYQQTKRPLQGVRALFLYPLNALINSQRERLDAWTRPFDKNIRFCLYNGNTKESRTSVRKEQADTPNQILSREELREHPSPILMTNATMLEYMLVRQVDDPIIQKSREAQSLRWIVLDEAHTYIGSQAAELSLLLRRVVEAFGREASDIRFVATSATIADEKAEERLREYLAGLAGVPTSQVVVIGGQRQVPEIRFDGDDSGMSLAQLKSIETGSTTSSKRFDALCESRTAQLIRNTIVNSPKPVSLNDLVGSVGPLLVSKDAVEQQQELLEWLDLLTDTKPSDKQEPFLKLRAHLFQRMLHGLWSCVNPGCSAKSEDLKDWPFGQVYVQQRGKCDCGSPIYEVGFCDDCKTPHLTAEHAHPYLRQASPYVGDEFSLQEDDSDDSGLSDSAGSSLKGRTVIAPKPHEAFVSEDLDLDTAELGKLDAENSITISQADEHESICVNCGSAGKTPGGFLRKSYLGSPFYVSNAVPTVLEFCPDPSREDCEGASPESLPGRGRKLITFTDSRQGTARMAVRMQQEAERSRLRGLVFQILRNKQAQSDLEPKDAPTGSYEEQMALVEQLEKLGYSGKAAEVRSAAEKLRSGAALENKLEVTWSELVEDLAATNDLKYSILDYNRYANPQLFKGNEGSYSMARVLLLREYARRPKNQNSTETLGLVSVGYKGLEQVTNTPDFWTETQAPSANGKGEARLTLEDWRDFLKVALDFYVRENTFLRFGETERSWMGARFAPKELYAPGSDVSGTRDKAWPQLQKGSQSRLVKVLSLGTGLNTELESHRNKLNGWLKAAWQALVKSQILQTQGGGYALSRETLTFSLPKSAWVCPVTNRLIDTTFRGLTPYLPNKAEVEKYRCTRIEMPEFTSLAPEGETEGVLRAIRNRVAANDVIASLREQNLWTDISDRTAEGGFYYRTAEHSAQQAAERLQKYEDDFKKGKINVLNCSTTMEMGVDIGGISAVVMNNVPPHPANYLQRAGRAGRRSEPRAVAYTLCKPDPHNTRAFQNPQWPWVTAIPAPVITLSAAPLVQRHVNSFLLANFLKSETDSDDDRTRLNVHWFFGGNPSVCERFVDWLDTLASGSSENEVVKGVGRITRENTALSATSFAVLAADCKEAIQQLSSSWREEYRRLNERHRDASDDAYKKALELEKKRHEEEYLLRDLAARAFLPGYGFPTDVVNLNTYNVEDFIDKSTRKQEKSREDNIFTYKEKPSRGLPIAIREYAPGAQVVIDGRVYRSAGVTLYSYYDSAQGGTQKFDLAWSCQNCGAHGYREYAYVNSDELSCTQCHNMINPKYVKQVLRPAGFTTDFYDSTSNDVTSQKFIPVEKPRISVDENVISLPDERCGFIRFGDKGHVFHHSGGEHGTGYAVCLSCGRADSMSANHEIPSDLQPDKFHRPIGGNAGSHKEKDCSGEQVKSGIYLGYQAQTDVLELILKSPITGEWIPASEDGRVIATTLAVALRDTIADQLGIATTEMGFGVRQDKDLDTGATRYVIQVYDDVAGGAGFVLTGLENLAELIEKTLKKLECPANCDNVCSACLASKDSRVEFDELNRKAALEWVAHSGIRDHLSLPEPFASVPGAAYWPYDPERFVRHWINKGAQAVALRLKGEPEAWDLGNPEFRRKLMSWRAIDGLRVRLILPKGTDLTEEVKQELSILGRFGIDVAETSDDHPNPDIRMPLQFEIESGEPVTLITNSTTSQSPGEAWLSGDDQSLWVYTQQEPVFSSEALDMTGWSAQPTGAAVVELTTDLNGSVKDLPGKFWMLLEHHAPSYAEAIEKDNVVSLTYEDRYLKSPWAVVLLASVLKALKPSAETSVSVITMPGDGRLESRFAKHDWKDAQTHQVVSGTFLRATLKVGQVDFRVHNDRRDLTHRRVLSVGLASGRTIKLAFDQGMGYWDMKSFRRDLKWFDFELGFEGQVHRMLELETDGRLVNIGGWPTDIAIYEDSH</sequence>
<dbReference type="SMART" id="SM00490">
    <property type="entry name" value="HELICc"/>
    <property type="match status" value="1"/>
</dbReference>
<dbReference type="InterPro" id="IPR001650">
    <property type="entry name" value="Helicase_C-like"/>
</dbReference>
<dbReference type="InterPro" id="IPR011545">
    <property type="entry name" value="DEAD/DEAH_box_helicase_dom"/>
</dbReference>
<gene>
    <name evidence="7" type="ORF">SAMN04487961_2593</name>
</gene>
<feature type="domain" description="Helicase C-terminal" evidence="6">
    <location>
        <begin position="1003"/>
        <end position="1162"/>
    </location>
</feature>
<evidence type="ECO:0000313" key="8">
    <source>
        <dbReference type="Proteomes" id="UP000199339"/>
    </source>
</evidence>